<evidence type="ECO:0000256" key="2">
    <source>
        <dbReference type="ARBA" id="ARBA00022630"/>
    </source>
</evidence>
<gene>
    <name evidence="7" type="ORF">GUY60_00945</name>
</gene>
<evidence type="ECO:0000259" key="6">
    <source>
        <dbReference type="Pfam" id="PF14759"/>
    </source>
</evidence>
<dbReference type="GO" id="GO:0005737">
    <property type="term" value="C:cytoplasm"/>
    <property type="evidence" value="ECO:0007669"/>
    <property type="project" value="TreeGrafter"/>
</dbReference>
<evidence type="ECO:0000256" key="3">
    <source>
        <dbReference type="ARBA" id="ARBA00022827"/>
    </source>
</evidence>
<dbReference type="PANTHER" id="PTHR43557">
    <property type="entry name" value="APOPTOSIS-INDUCING FACTOR 1"/>
    <property type="match status" value="1"/>
</dbReference>
<dbReference type="GO" id="GO:0016651">
    <property type="term" value="F:oxidoreductase activity, acting on NAD(P)H"/>
    <property type="evidence" value="ECO:0007669"/>
    <property type="project" value="TreeGrafter"/>
</dbReference>
<evidence type="ECO:0000313" key="8">
    <source>
        <dbReference type="Proteomes" id="UP000598297"/>
    </source>
</evidence>
<evidence type="ECO:0000313" key="7">
    <source>
        <dbReference type="EMBL" id="NBE50018.1"/>
    </source>
</evidence>
<dbReference type="InterPro" id="IPR036188">
    <property type="entry name" value="FAD/NAD-bd_sf"/>
</dbReference>
<dbReference type="AlphaFoldDB" id="A0A964XJZ0"/>
<proteinExistence type="predicted"/>
<dbReference type="PRINTS" id="PR00411">
    <property type="entry name" value="PNDRDTASEI"/>
</dbReference>
<reference evidence="7" key="1">
    <citation type="submission" date="2020-01" db="EMBL/GenBank/DDBJ databases">
        <title>Whole-genome analyses of novel actinobacteria.</title>
        <authorList>
            <person name="Sahin N."/>
        </authorList>
    </citation>
    <scope>NUCLEOTIDE SEQUENCE</scope>
    <source>
        <strain evidence="7">YC537</strain>
    </source>
</reference>
<dbReference type="Gene3D" id="3.30.390.30">
    <property type="match status" value="1"/>
</dbReference>
<dbReference type="SUPFAM" id="SSF51905">
    <property type="entry name" value="FAD/NAD(P)-binding domain"/>
    <property type="match status" value="1"/>
</dbReference>
<keyword evidence="3" id="KW-0274">FAD</keyword>
<keyword evidence="4" id="KW-0560">Oxidoreductase</keyword>
<protein>
    <submittedName>
        <fullName evidence="7">FAD-dependent oxidoreductase</fullName>
    </submittedName>
</protein>
<evidence type="ECO:0000259" key="5">
    <source>
        <dbReference type="Pfam" id="PF07992"/>
    </source>
</evidence>
<accession>A0A964XJZ0</accession>
<dbReference type="Pfam" id="PF14759">
    <property type="entry name" value="Reductase_C"/>
    <property type="match status" value="1"/>
</dbReference>
<dbReference type="RefSeq" id="WP_161692900.1">
    <property type="nucleotide sequence ID" value="NZ_JAAAHS010000003.1"/>
</dbReference>
<evidence type="ECO:0000256" key="4">
    <source>
        <dbReference type="ARBA" id="ARBA00023002"/>
    </source>
</evidence>
<dbReference type="InterPro" id="IPR023753">
    <property type="entry name" value="FAD/NAD-binding_dom"/>
</dbReference>
<dbReference type="Proteomes" id="UP000598297">
    <property type="component" value="Unassembled WGS sequence"/>
</dbReference>
<feature type="domain" description="FAD/NAD(P)-binding" evidence="5">
    <location>
        <begin position="3"/>
        <end position="299"/>
    </location>
</feature>
<feature type="domain" description="Reductase C-terminal" evidence="6">
    <location>
        <begin position="318"/>
        <end position="382"/>
    </location>
</feature>
<comment type="cofactor">
    <cofactor evidence="1">
        <name>FAD</name>
        <dbReference type="ChEBI" id="CHEBI:57692"/>
    </cofactor>
</comment>
<dbReference type="InterPro" id="IPR050446">
    <property type="entry name" value="FAD-oxidoreductase/Apoptosis"/>
</dbReference>
<comment type="caution">
    <text evidence="7">The sequence shown here is derived from an EMBL/GenBank/DDBJ whole genome shotgun (WGS) entry which is preliminary data.</text>
</comment>
<dbReference type="PANTHER" id="PTHR43557:SF2">
    <property type="entry name" value="RIESKE DOMAIN-CONTAINING PROTEIN-RELATED"/>
    <property type="match status" value="1"/>
</dbReference>
<evidence type="ECO:0000256" key="1">
    <source>
        <dbReference type="ARBA" id="ARBA00001974"/>
    </source>
</evidence>
<dbReference type="SUPFAM" id="SSF55424">
    <property type="entry name" value="FAD/NAD-linked reductases, dimerisation (C-terminal) domain"/>
    <property type="match status" value="1"/>
</dbReference>
<organism evidence="7 8">
    <name type="scientific">Streptomyces boluensis</name>
    <dbReference type="NCBI Taxonomy" id="1775135"/>
    <lineage>
        <taxon>Bacteria</taxon>
        <taxon>Bacillati</taxon>
        <taxon>Actinomycetota</taxon>
        <taxon>Actinomycetes</taxon>
        <taxon>Kitasatosporales</taxon>
        <taxon>Streptomycetaceae</taxon>
        <taxon>Streptomyces</taxon>
    </lineage>
</organism>
<dbReference type="InterPro" id="IPR028202">
    <property type="entry name" value="Reductase_C"/>
</dbReference>
<dbReference type="Pfam" id="PF07992">
    <property type="entry name" value="Pyr_redox_2"/>
    <property type="match status" value="1"/>
</dbReference>
<dbReference type="EMBL" id="JAAAHS010000003">
    <property type="protein sequence ID" value="NBE50018.1"/>
    <property type="molecule type" value="Genomic_DNA"/>
</dbReference>
<dbReference type="PRINTS" id="PR00368">
    <property type="entry name" value="FADPNR"/>
</dbReference>
<keyword evidence="2" id="KW-0285">Flavoprotein</keyword>
<name>A0A964XJZ0_9ACTN</name>
<dbReference type="InterPro" id="IPR016156">
    <property type="entry name" value="FAD/NAD-linked_Rdtase_dimer_sf"/>
</dbReference>
<keyword evidence="8" id="KW-1185">Reference proteome</keyword>
<dbReference type="OrthoDB" id="1145at2"/>
<sequence length="392" mass="40960">MNRVVIVGASLAAVHVIEGLRRNGYQGEIQLVGAEPQLPYDRPPLSKEALRAGPELDRLLLKEPGWYGTQAVELCLGTAAVGLDTRARQVVLEGGRELPYDGLVIATGGTARSLGGPEEVGPVHVIRSVADTAALHEQLVPGRHLVVIGAGFIGLEVAATAREMGLDVSVVEAAPVPLTRVLGGEAGAWFRDHHLANGVDLRCGSALEQVEVTSRGTKIQLVDGTVLAADVVVAGIGAVPATGWLDGSGVHVADGVVCDPTLRASAPGVVAAGDVARWHHPLFGQTMRVEQWRNAVEQGGRAALSLLGDTDAFAAVPYFWSDQFDAKVRFVGVAGGADTMHVEQTGDTSMVALFGRDGVIRGALCVNAPRLLARYQKAIVEQVAWGDVTGTG</sequence>
<dbReference type="Gene3D" id="3.50.50.60">
    <property type="entry name" value="FAD/NAD(P)-binding domain"/>
    <property type="match status" value="2"/>
</dbReference>